<evidence type="ECO:0000313" key="3">
    <source>
        <dbReference type="Proteomes" id="UP001189429"/>
    </source>
</evidence>
<keyword evidence="3" id="KW-1185">Reference proteome</keyword>
<name>A0ABN9WYT6_9DINO</name>
<protein>
    <submittedName>
        <fullName evidence="2">Uncharacterized protein</fullName>
    </submittedName>
</protein>
<sequence>MRTRRSRSSSRMPCTWPAPGRGTGFMGEDELVGEHKLRQNGNSQNETKVVELAATISQKDLQLAGAEEAIKQHGKQIKTRGSQLKQVTTTRGKYAERIAFQNHENQTGQVEVRTVDAMCKLRAKLATLKE</sequence>
<dbReference type="EMBL" id="CAUYUJ010019482">
    <property type="protein sequence ID" value="CAK0891476.1"/>
    <property type="molecule type" value="Genomic_DNA"/>
</dbReference>
<proteinExistence type="predicted"/>
<accession>A0ABN9WYT6</accession>
<reference evidence="2" key="1">
    <citation type="submission" date="2023-10" db="EMBL/GenBank/DDBJ databases">
        <authorList>
            <person name="Chen Y."/>
            <person name="Shah S."/>
            <person name="Dougan E. K."/>
            <person name="Thang M."/>
            <person name="Chan C."/>
        </authorList>
    </citation>
    <scope>NUCLEOTIDE SEQUENCE [LARGE SCALE GENOMIC DNA]</scope>
</reference>
<dbReference type="Proteomes" id="UP001189429">
    <property type="component" value="Unassembled WGS sequence"/>
</dbReference>
<feature type="region of interest" description="Disordered" evidence="1">
    <location>
        <begin position="1"/>
        <end position="24"/>
    </location>
</feature>
<evidence type="ECO:0000256" key="1">
    <source>
        <dbReference type="SAM" id="MobiDB-lite"/>
    </source>
</evidence>
<gene>
    <name evidence="2" type="ORF">PCOR1329_LOCUS71420</name>
</gene>
<organism evidence="2 3">
    <name type="scientific">Prorocentrum cordatum</name>
    <dbReference type="NCBI Taxonomy" id="2364126"/>
    <lineage>
        <taxon>Eukaryota</taxon>
        <taxon>Sar</taxon>
        <taxon>Alveolata</taxon>
        <taxon>Dinophyceae</taxon>
        <taxon>Prorocentrales</taxon>
        <taxon>Prorocentraceae</taxon>
        <taxon>Prorocentrum</taxon>
    </lineage>
</organism>
<evidence type="ECO:0000313" key="2">
    <source>
        <dbReference type="EMBL" id="CAK0891476.1"/>
    </source>
</evidence>
<comment type="caution">
    <text evidence="2">The sequence shown here is derived from an EMBL/GenBank/DDBJ whole genome shotgun (WGS) entry which is preliminary data.</text>
</comment>